<sequence length="425" mass="45378">MGQTMVEKLFSRKSAGNTPAVAGQIVTAKLDGIMCDYKFGTVNVNAQKAGFPEGVPFVWDRDRVFILGDHHQPAPSQKLADNNLEVRRHVERLGIRTFHDAEPGISHQMVIDYKLVKPGDLVVANDSHAVGYGALNAAGTGISGIEAVYALMYGELWFQVPHSIKLNIRGKVPDYPIGKDIILYLAGKLGDDFANGLSMEVGGPSASALSMDDRLCIATHGLEVGAKFTLFEYDELTDTLLGPEQRAAMQPLVADADAVYQKVIDVDLDTMPFVVAKPHQFGNVVPIGEARGVKINQAQIGSCANGRFEDIEIAARVLRGRKVAPGVRFIISPSTQSVYLRSLLAGHIAALVDAGAQVVTPGCGICQPMVGYMSGGEVCITSTTRNYRGRKGSTDAQLYLGGPLSVAAAAVAGEIVDPREVFDGI</sequence>
<keyword evidence="5" id="KW-0456">Lyase</keyword>
<dbReference type="RefSeq" id="WP_345247769.1">
    <property type="nucleotide sequence ID" value="NZ_BAABFO010000005.1"/>
</dbReference>
<evidence type="ECO:0000256" key="5">
    <source>
        <dbReference type="ARBA" id="ARBA00023239"/>
    </source>
</evidence>
<feature type="domain" description="Aconitase/3-isopropylmalate dehydratase large subunit alpha/beta/alpha" evidence="6">
    <location>
        <begin position="87"/>
        <end position="289"/>
    </location>
</feature>
<dbReference type="NCBIfam" id="NF001614">
    <property type="entry name" value="PRK00402.1"/>
    <property type="match status" value="1"/>
</dbReference>
<accession>A0ABP8GQI6</accession>
<dbReference type="Pfam" id="PF00330">
    <property type="entry name" value="Aconitase"/>
    <property type="match status" value="2"/>
</dbReference>
<evidence type="ECO:0000256" key="4">
    <source>
        <dbReference type="ARBA" id="ARBA00023014"/>
    </source>
</evidence>
<evidence type="ECO:0000256" key="2">
    <source>
        <dbReference type="ARBA" id="ARBA00022723"/>
    </source>
</evidence>
<dbReference type="PANTHER" id="PTHR43822">
    <property type="entry name" value="HOMOACONITASE, MITOCHONDRIAL-RELATED"/>
    <property type="match status" value="1"/>
</dbReference>
<keyword evidence="3" id="KW-0408">Iron</keyword>
<dbReference type="InterPro" id="IPR050067">
    <property type="entry name" value="IPM_dehydratase_rel_enz"/>
</dbReference>
<dbReference type="Proteomes" id="UP001501671">
    <property type="component" value="Unassembled WGS sequence"/>
</dbReference>
<dbReference type="InterPro" id="IPR015931">
    <property type="entry name" value="Acnase/IPM_dHydase_lsu_aba_1/3"/>
</dbReference>
<keyword evidence="2" id="KW-0479">Metal-binding</keyword>
<keyword evidence="8" id="KW-1185">Reference proteome</keyword>
<dbReference type="InterPro" id="IPR001030">
    <property type="entry name" value="Acoase/IPM_deHydtase_lsu_aba"/>
</dbReference>
<evidence type="ECO:0000259" key="6">
    <source>
        <dbReference type="Pfam" id="PF00330"/>
    </source>
</evidence>
<name>A0ABP8GQI6_9BURK</name>
<evidence type="ECO:0000256" key="3">
    <source>
        <dbReference type="ARBA" id="ARBA00023004"/>
    </source>
</evidence>
<evidence type="ECO:0000313" key="8">
    <source>
        <dbReference type="Proteomes" id="UP001501671"/>
    </source>
</evidence>
<organism evidence="7 8">
    <name type="scientific">Pigmentiphaga soli</name>
    <dbReference type="NCBI Taxonomy" id="1007095"/>
    <lineage>
        <taxon>Bacteria</taxon>
        <taxon>Pseudomonadati</taxon>
        <taxon>Pseudomonadota</taxon>
        <taxon>Betaproteobacteria</taxon>
        <taxon>Burkholderiales</taxon>
        <taxon>Alcaligenaceae</taxon>
        <taxon>Pigmentiphaga</taxon>
    </lineage>
</organism>
<reference evidence="8" key="1">
    <citation type="journal article" date="2019" name="Int. J. Syst. Evol. Microbiol.">
        <title>The Global Catalogue of Microorganisms (GCM) 10K type strain sequencing project: providing services to taxonomists for standard genome sequencing and annotation.</title>
        <authorList>
            <consortium name="The Broad Institute Genomics Platform"/>
            <consortium name="The Broad Institute Genome Sequencing Center for Infectious Disease"/>
            <person name="Wu L."/>
            <person name="Ma J."/>
        </authorList>
    </citation>
    <scope>NUCLEOTIDE SEQUENCE [LARGE SCALE GENOMIC DNA]</scope>
    <source>
        <strain evidence="8">JCM 17666</strain>
    </source>
</reference>
<dbReference type="PANTHER" id="PTHR43822:SF2">
    <property type="entry name" value="HOMOACONITASE, MITOCHONDRIAL"/>
    <property type="match status" value="1"/>
</dbReference>
<gene>
    <name evidence="7" type="ORF">GCM10023144_14300</name>
</gene>
<protein>
    <submittedName>
        <fullName evidence="7">Aconitase/3-isopropylmalate dehydratase large subunit family protein</fullName>
    </submittedName>
</protein>
<keyword evidence="4" id="KW-0411">Iron-sulfur</keyword>
<dbReference type="PRINTS" id="PR00415">
    <property type="entry name" value="ACONITASE"/>
</dbReference>
<dbReference type="Gene3D" id="3.30.499.10">
    <property type="entry name" value="Aconitase, domain 3"/>
    <property type="match status" value="2"/>
</dbReference>
<evidence type="ECO:0000313" key="7">
    <source>
        <dbReference type="EMBL" id="GAA4328465.1"/>
    </source>
</evidence>
<dbReference type="EMBL" id="BAABFO010000005">
    <property type="protein sequence ID" value="GAA4328465.1"/>
    <property type="molecule type" value="Genomic_DNA"/>
</dbReference>
<evidence type="ECO:0000256" key="1">
    <source>
        <dbReference type="ARBA" id="ARBA00011271"/>
    </source>
</evidence>
<comment type="subunit">
    <text evidence="1">Heterodimer of LeuC and LeuD.</text>
</comment>
<comment type="caution">
    <text evidence="7">The sequence shown here is derived from an EMBL/GenBank/DDBJ whole genome shotgun (WGS) entry which is preliminary data.</text>
</comment>
<feature type="domain" description="Aconitase/3-isopropylmalate dehydratase large subunit alpha/beta/alpha" evidence="6">
    <location>
        <begin position="291"/>
        <end position="413"/>
    </location>
</feature>
<proteinExistence type="predicted"/>
<dbReference type="InterPro" id="IPR036008">
    <property type="entry name" value="Aconitase_4Fe-4S_dom"/>
</dbReference>
<dbReference type="SUPFAM" id="SSF53732">
    <property type="entry name" value="Aconitase iron-sulfur domain"/>
    <property type="match status" value="1"/>
</dbReference>